<dbReference type="NCBIfam" id="TIGR00730">
    <property type="entry name" value="Rossman fold protein, TIGR00730 family"/>
    <property type="match status" value="1"/>
</dbReference>
<organism evidence="3 4">
    <name type="scientific">Chitinophaga rupis</name>
    <dbReference type="NCBI Taxonomy" id="573321"/>
    <lineage>
        <taxon>Bacteria</taxon>
        <taxon>Pseudomonadati</taxon>
        <taxon>Bacteroidota</taxon>
        <taxon>Chitinophagia</taxon>
        <taxon>Chitinophagales</taxon>
        <taxon>Chitinophagaceae</taxon>
        <taxon>Chitinophaga</taxon>
    </lineage>
</organism>
<proteinExistence type="inferred from homology"/>
<name>A0A1H7PV62_9BACT</name>
<dbReference type="PANTHER" id="PTHR43393">
    <property type="entry name" value="CYTOKININ RIBOSIDE 5'-MONOPHOSPHATE PHOSPHORIBOHYDROLASE"/>
    <property type="match status" value="1"/>
</dbReference>
<dbReference type="GO" id="GO:0008714">
    <property type="term" value="F:AMP nucleosidase activity"/>
    <property type="evidence" value="ECO:0007669"/>
    <property type="project" value="UniProtKB-EC"/>
</dbReference>
<keyword evidence="2" id="KW-0378">Hydrolase</keyword>
<dbReference type="GO" id="GO:0009691">
    <property type="term" value="P:cytokinin biosynthetic process"/>
    <property type="evidence" value="ECO:0007669"/>
    <property type="project" value="UniProtKB-UniRule"/>
</dbReference>
<dbReference type="Proteomes" id="UP000198984">
    <property type="component" value="Unassembled WGS sequence"/>
</dbReference>
<reference evidence="3 4" key="1">
    <citation type="submission" date="2016-10" db="EMBL/GenBank/DDBJ databases">
        <authorList>
            <person name="de Groot N.N."/>
        </authorList>
    </citation>
    <scope>NUCLEOTIDE SEQUENCE [LARGE SCALE GENOMIC DNA]</scope>
    <source>
        <strain evidence="3 4">DSM 21039</strain>
    </source>
</reference>
<sequence>MKFQSMQHTHARPRKPATDAFPANEEKYFLEGPRSRLHELFFAIKVLVEFIRGFRVFHFTGPCIAVFGSARVKPGSPYYEAARELSAGITKLGFTVMTGGGPGIMEAANRGAQEAGGRSVGCNILLPREQQPNNYMSKHFDCRYFFVRKVLMFKYAYGFVIMPGGIGTLDEFFEALTLIQTHKILNFPVILFNKSYWEPVMPLFHKMVEENMTEPEALKYVLFTDSNEEALQHIKKFSVLKYRLKREKTFRKFLLLGE</sequence>
<keyword evidence="2" id="KW-0203">Cytokinin biosynthesis</keyword>
<evidence type="ECO:0000313" key="4">
    <source>
        <dbReference type="Proteomes" id="UP000198984"/>
    </source>
</evidence>
<dbReference type="STRING" id="573321.SAMN04488505_102175"/>
<dbReference type="InterPro" id="IPR005269">
    <property type="entry name" value="LOG"/>
</dbReference>
<dbReference type="PANTHER" id="PTHR43393:SF3">
    <property type="entry name" value="LYSINE DECARBOXYLASE-LIKE PROTEIN"/>
    <property type="match status" value="1"/>
</dbReference>
<dbReference type="Pfam" id="PF03641">
    <property type="entry name" value="Lysine_decarbox"/>
    <property type="match status" value="1"/>
</dbReference>
<evidence type="ECO:0000256" key="2">
    <source>
        <dbReference type="RuleBase" id="RU363015"/>
    </source>
</evidence>
<protein>
    <recommendedName>
        <fullName evidence="2">Cytokinin riboside 5'-monophosphate phosphoribohydrolase</fullName>
        <ecNumber evidence="2">3.2.2.n1</ecNumber>
    </recommendedName>
</protein>
<dbReference type="GO" id="GO:0005829">
    <property type="term" value="C:cytosol"/>
    <property type="evidence" value="ECO:0007669"/>
    <property type="project" value="TreeGrafter"/>
</dbReference>
<dbReference type="SUPFAM" id="SSF102405">
    <property type="entry name" value="MCP/YpsA-like"/>
    <property type="match status" value="1"/>
</dbReference>
<evidence type="ECO:0000313" key="3">
    <source>
        <dbReference type="EMBL" id="SEL39368.1"/>
    </source>
</evidence>
<dbReference type="InterPro" id="IPR031100">
    <property type="entry name" value="LOG_fam"/>
</dbReference>
<dbReference type="EMBL" id="FOBB01000002">
    <property type="protein sequence ID" value="SEL39368.1"/>
    <property type="molecule type" value="Genomic_DNA"/>
</dbReference>
<dbReference type="EC" id="3.2.2.n1" evidence="2"/>
<dbReference type="AlphaFoldDB" id="A0A1H7PV62"/>
<gene>
    <name evidence="3" type="ORF">SAMN04488505_102175</name>
</gene>
<evidence type="ECO:0000256" key="1">
    <source>
        <dbReference type="ARBA" id="ARBA00000274"/>
    </source>
</evidence>
<dbReference type="InterPro" id="IPR052341">
    <property type="entry name" value="LOG_family_nucleotidases"/>
</dbReference>
<comment type="similarity">
    <text evidence="2">Belongs to the LOG family.</text>
</comment>
<comment type="catalytic activity">
    <reaction evidence="1">
        <text>AMP + H2O = D-ribose 5-phosphate + adenine</text>
        <dbReference type="Rhea" id="RHEA:20129"/>
        <dbReference type="ChEBI" id="CHEBI:15377"/>
        <dbReference type="ChEBI" id="CHEBI:16708"/>
        <dbReference type="ChEBI" id="CHEBI:78346"/>
        <dbReference type="ChEBI" id="CHEBI:456215"/>
        <dbReference type="EC" id="3.2.2.4"/>
    </reaction>
</comment>
<keyword evidence="4" id="KW-1185">Reference proteome</keyword>
<dbReference type="Gene3D" id="3.40.50.450">
    <property type="match status" value="1"/>
</dbReference>
<accession>A0A1H7PV62</accession>